<dbReference type="EMBL" id="SSTD01007152">
    <property type="protein sequence ID" value="TYK19158.1"/>
    <property type="molecule type" value="Genomic_DNA"/>
</dbReference>
<organism evidence="3 5">
    <name type="scientific">Cucumis melo var. makuwa</name>
    <name type="common">Oriental melon</name>
    <dbReference type="NCBI Taxonomy" id="1194695"/>
    <lineage>
        <taxon>Eukaryota</taxon>
        <taxon>Viridiplantae</taxon>
        <taxon>Streptophyta</taxon>
        <taxon>Embryophyta</taxon>
        <taxon>Tracheophyta</taxon>
        <taxon>Spermatophyta</taxon>
        <taxon>Magnoliopsida</taxon>
        <taxon>eudicotyledons</taxon>
        <taxon>Gunneridae</taxon>
        <taxon>Pentapetalae</taxon>
        <taxon>rosids</taxon>
        <taxon>fabids</taxon>
        <taxon>Cucurbitales</taxon>
        <taxon>Cucurbitaceae</taxon>
        <taxon>Benincaseae</taxon>
        <taxon>Cucumis</taxon>
    </lineage>
</organism>
<name>A0A5D3D6I1_CUCMM</name>
<sequence>MPVEECTVTLQDVEVLVGLPVDGEPVTDQRHDDCLHVCQELLGATSPSKQIRGSRLSLTWLGAEFPRLADDADEETITRYAQAYILQLMGESDILGVEPVWYGYIDSYARHPNKSLSIGTCLIFFNLVRLSGSRIKLSYIACHISVRTVTTYGGRLVLSYVFYIDEWHHLDRVLRQFGIQQAVPRGCNTEPLLRFIATGPPIKQFDMNVSQEYIHWYKNITKLDISQPGAAMGHLVLNICNDNEQYMENIHYMYDVLIIPAPVQRRRVLVQEPDQLEEVDQHVEEVPPVTQT</sequence>
<dbReference type="GO" id="GO:0010073">
    <property type="term" value="P:meristem maintenance"/>
    <property type="evidence" value="ECO:0007669"/>
    <property type="project" value="InterPro"/>
</dbReference>
<evidence type="ECO:0000259" key="1">
    <source>
        <dbReference type="Pfam" id="PF10536"/>
    </source>
</evidence>
<comment type="caution">
    <text evidence="3">The sequence shown here is derived from an EMBL/GenBank/DDBJ whole genome shotgun (WGS) entry which is preliminary data.</text>
</comment>
<feature type="domain" description="Aminotransferase-like plant mobile" evidence="1">
    <location>
        <begin position="1"/>
        <end position="90"/>
    </location>
</feature>
<proteinExistence type="predicted"/>
<evidence type="ECO:0000313" key="5">
    <source>
        <dbReference type="Proteomes" id="UP000321947"/>
    </source>
</evidence>
<dbReference type="InterPro" id="IPR019557">
    <property type="entry name" value="AminoTfrase-like_pln_mobile"/>
</dbReference>
<dbReference type="Pfam" id="PF10536">
    <property type="entry name" value="PMD"/>
    <property type="match status" value="1"/>
</dbReference>
<dbReference type="Proteomes" id="UP000321393">
    <property type="component" value="Unassembled WGS sequence"/>
</dbReference>
<dbReference type="EMBL" id="SSTE01009356">
    <property type="protein sequence ID" value="KAA0053567.1"/>
    <property type="molecule type" value="Genomic_DNA"/>
</dbReference>
<evidence type="ECO:0000313" key="4">
    <source>
        <dbReference type="Proteomes" id="UP000321393"/>
    </source>
</evidence>
<dbReference type="PANTHER" id="PTHR46033">
    <property type="entry name" value="PROTEIN MAIN-LIKE 2"/>
    <property type="match status" value="1"/>
</dbReference>
<dbReference type="PANTHER" id="PTHR46033:SF8">
    <property type="entry name" value="PROTEIN MAINTENANCE OF MERISTEMS-LIKE"/>
    <property type="match status" value="1"/>
</dbReference>
<evidence type="ECO:0000313" key="3">
    <source>
        <dbReference type="EMBL" id="TYK19158.1"/>
    </source>
</evidence>
<protein>
    <submittedName>
        <fullName evidence="3">Mediator of RNA polymerase II transcription subunit 12-like isoform X1</fullName>
    </submittedName>
</protein>
<accession>A0A5D3D6I1</accession>
<dbReference type="AlphaFoldDB" id="A0A5D3D6I1"/>
<dbReference type="InterPro" id="IPR044824">
    <property type="entry name" value="MAIN-like"/>
</dbReference>
<evidence type="ECO:0000313" key="2">
    <source>
        <dbReference type="EMBL" id="KAA0053567.1"/>
    </source>
</evidence>
<gene>
    <name evidence="3" type="ORF">E5676_scaffold522G00850</name>
    <name evidence="2" type="ORF">E6C27_scaffold190G001340</name>
</gene>
<reference evidence="4 5" key="1">
    <citation type="submission" date="2019-08" db="EMBL/GenBank/DDBJ databases">
        <title>Draft genome sequences of two oriental melons (Cucumis melo L. var makuwa).</title>
        <authorList>
            <person name="Kwon S.-Y."/>
        </authorList>
    </citation>
    <scope>NUCLEOTIDE SEQUENCE [LARGE SCALE GENOMIC DNA]</scope>
    <source>
        <strain evidence="5">cv. Chang Bougi</strain>
        <strain evidence="4">cv. SW 3</strain>
        <tissue evidence="3">Leaf</tissue>
    </source>
</reference>
<dbReference type="Proteomes" id="UP000321947">
    <property type="component" value="Unassembled WGS sequence"/>
</dbReference>